<name>A0A0W1ADI5_9GAMM</name>
<dbReference type="InterPro" id="IPR033379">
    <property type="entry name" value="Acid_Pase_AS"/>
</dbReference>
<dbReference type="AlphaFoldDB" id="A0A0W1ADI5"/>
<evidence type="ECO:0000313" key="8">
    <source>
        <dbReference type="Proteomes" id="UP000054729"/>
    </source>
</evidence>
<comment type="caution">
    <text evidence="7">The sequence shown here is derived from an EMBL/GenBank/DDBJ whole genome shotgun (WGS) entry which is preliminary data.</text>
</comment>
<dbReference type="SUPFAM" id="SSF53254">
    <property type="entry name" value="Phosphoglycerate mutase-like"/>
    <property type="match status" value="1"/>
</dbReference>
<evidence type="ECO:0000256" key="6">
    <source>
        <dbReference type="SAM" id="SignalP"/>
    </source>
</evidence>
<protein>
    <submittedName>
        <fullName evidence="7">Major acid phosphatase Map (Histidine-acid phosphatase)</fullName>
    </submittedName>
</protein>
<dbReference type="CDD" id="cd07061">
    <property type="entry name" value="HP_HAP_like"/>
    <property type="match status" value="1"/>
</dbReference>
<evidence type="ECO:0000256" key="1">
    <source>
        <dbReference type="ARBA" id="ARBA00005375"/>
    </source>
</evidence>
<keyword evidence="3" id="KW-0378">Hydrolase</keyword>
<dbReference type="PATRIC" id="fig|66969.6.peg.1593"/>
<evidence type="ECO:0000313" key="7">
    <source>
        <dbReference type="EMBL" id="KTD79384.1"/>
    </source>
</evidence>
<dbReference type="STRING" id="66969.Lwal_1456"/>
<dbReference type="OrthoDB" id="5605418at2"/>
<reference evidence="7 8" key="1">
    <citation type="submission" date="2015-11" db="EMBL/GenBank/DDBJ databases">
        <title>Genomic analysis of 38 Legionella species identifies large and diverse effector repertoires.</title>
        <authorList>
            <person name="Burstein D."/>
            <person name="Amaro F."/>
            <person name="Zusman T."/>
            <person name="Lifshitz Z."/>
            <person name="Cohen O."/>
            <person name="Gilbert J.A."/>
            <person name="Pupko T."/>
            <person name="Shuman H.A."/>
            <person name="Segal G."/>
        </authorList>
    </citation>
    <scope>NUCLEOTIDE SEQUENCE [LARGE SCALE GENOMIC DNA]</scope>
    <source>
        <strain evidence="7 8">ATCC 51914</strain>
    </source>
</reference>
<feature type="chain" id="PRO_5006919644" evidence="6">
    <location>
        <begin position="23"/>
        <end position="357"/>
    </location>
</feature>
<dbReference type="InterPro" id="IPR029033">
    <property type="entry name" value="His_PPase_superfam"/>
</dbReference>
<dbReference type="InterPro" id="IPR000560">
    <property type="entry name" value="His_Pase_clade-2"/>
</dbReference>
<dbReference type="PROSITE" id="PS00616">
    <property type="entry name" value="HIS_ACID_PHOSPHAT_1"/>
    <property type="match status" value="1"/>
</dbReference>
<gene>
    <name evidence="7" type="primary">map_1</name>
    <name evidence="7" type="ORF">Lwal_1456</name>
</gene>
<keyword evidence="2 6" id="KW-0732">Signal</keyword>
<comment type="similarity">
    <text evidence="1">Belongs to the histidine acid phosphatase family.</text>
</comment>
<dbReference type="Gene3D" id="3.40.50.1240">
    <property type="entry name" value="Phosphoglycerate mutase-like"/>
    <property type="match status" value="1"/>
</dbReference>
<dbReference type="GO" id="GO:0016791">
    <property type="term" value="F:phosphatase activity"/>
    <property type="evidence" value="ECO:0007669"/>
    <property type="project" value="TreeGrafter"/>
</dbReference>
<evidence type="ECO:0000256" key="5">
    <source>
        <dbReference type="ARBA" id="ARBA00023180"/>
    </source>
</evidence>
<feature type="signal peptide" evidence="6">
    <location>
        <begin position="1"/>
        <end position="22"/>
    </location>
</feature>
<evidence type="ECO:0000256" key="4">
    <source>
        <dbReference type="ARBA" id="ARBA00023157"/>
    </source>
</evidence>
<dbReference type="Proteomes" id="UP000054729">
    <property type="component" value="Unassembled WGS sequence"/>
</dbReference>
<evidence type="ECO:0000256" key="2">
    <source>
        <dbReference type="ARBA" id="ARBA00022729"/>
    </source>
</evidence>
<keyword evidence="8" id="KW-1185">Reference proteome</keyword>
<proteinExistence type="inferred from homology"/>
<dbReference type="PANTHER" id="PTHR11567:SF211">
    <property type="entry name" value="PROSTATIC ACID PHOSPHATASE"/>
    <property type="match status" value="1"/>
</dbReference>
<keyword evidence="4" id="KW-1015">Disulfide bond</keyword>
<dbReference type="EMBL" id="LNZB01000036">
    <property type="protein sequence ID" value="KTD79384.1"/>
    <property type="molecule type" value="Genomic_DNA"/>
</dbReference>
<dbReference type="PANTHER" id="PTHR11567">
    <property type="entry name" value="ACID PHOSPHATASE-RELATED"/>
    <property type="match status" value="1"/>
</dbReference>
<keyword evidence="5" id="KW-0325">Glycoprotein</keyword>
<dbReference type="InterPro" id="IPR050645">
    <property type="entry name" value="Histidine_acid_phosphatase"/>
</dbReference>
<sequence>MESRFRLSVVALLVTAPSLLFAAETLVFAVDIIRHGDRTPILHLPKVDYQWKEGPGQLTAEGMQQEFQLGSELRKKYVDATHLLPEHYEYGTIYVRSTDYERTLMSAQSFLMGLYPLGTGPKTTDSSSPALPKGFQPIPIFSAPSKSDEVIVQTVSREDRAKLMTEYVFSLPEWQQKNNELKSKYPLWSKQTGIEIENLDDLQMVGDTLYIHQLHKAPMPEEMSVSDIETIISNSKWAFMAEERPKEVARAYSSKIMANIANYLKKGSKNTSKLKYVLLSGHDTTIAGVMSFMGTPLENAPHYASNLNFSLYESGANNYLVKLTYNGKPVSIPACGGTVCELHQFLEYVESSKVSVA</sequence>
<evidence type="ECO:0000256" key="3">
    <source>
        <dbReference type="ARBA" id="ARBA00022801"/>
    </source>
</evidence>
<accession>A0A0W1ADI5</accession>
<dbReference type="RefSeq" id="WP_058480154.1">
    <property type="nucleotide sequence ID" value="NZ_CAAAIQ010000016.1"/>
</dbReference>
<dbReference type="Pfam" id="PF00328">
    <property type="entry name" value="His_Phos_2"/>
    <property type="match status" value="1"/>
</dbReference>
<organism evidence="7 8">
    <name type="scientific">Legionella waltersii</name>
    <dbReference type="NCBI Taxonomy" id="66969"/>
    <lineage>
        <taxon>Bacteria</taxon>
        <taxon>Pseudomonadati</taxon>
        <taxon>Pseudomonadota</taxon>
        <taxon>Gammaproteobacteria</taxon>
        <taxon>Legionellales</taxon>
        <taxon>Legionellaceae</taxon>
        <taxon>Legionella</taxon>
    </lineage>
</organism>